<dbReference type="PANTHER" id="PTHR43340">
    <property type="entry name" value="HYPOXANTHINE-GUANINE PHOSPHORIBOSYLTRANSFERASE"/>
    <property type="match status" value="1"/>
</dbReference>
<dbReference type="RefSeq" id="WP_330974311.1">
    <property type="nucleotide sequence ID" value="NZ_JAZGLY010000003.1"/>
</dbReference>
<dbReference type="EMBL" id="JAZGLY010000003">
    <property type="protein sequence ID" value="MEE6186902.1"/>
    <property type="molecule type" value="Genomic_DNA"/>
</dbReference>
<dbReference type="CDD" id="cd06223">
    <property type="entry name" value="PRTases_typeI"/>
    <property type="match status" value="1"/>
</dbReference>
<comment type="catalytic activity">
    <reaction evidence="14">
        <text>IMP + diphosphate = hypoxanthine + 5-phospho-alpha-D-ribose 1-diphosphate</text>
        <dbReference type="Rhea" id="RHEA:17973"/>
        <dbReference type="ChEBI" id="CHEBI:17368"/>
        <dbReference type="ChEBI" id="CHEBI:33019"/>
        <dbReference type="ChEBI" id="CHEBI:58017"/>
        <dbReference type="ChEBI" id="CHEBI:58053"/>
        <dbReference type="EC" id="2.4.2.8"/>
    </reaction>
    <physiologicalReaction direction="right-to-left" evidence="14">
        <dbReference type="Rhea" id="RHEA:17975"/>
    </physiologicalReaction>
</comment>
<evidence type="ECO:0000256" key="12">
    <source>
        <dbReference type="ARBA" id="ARBA00022842"/>
    </source>
</evidence>
<dbReference type="InterPro" id="IPR005904">
    <property type="entry name" value="Hxn_phspho_trans"/>
</dbReference>
<comment type="caution">
    <text evidence="17">The sequence shown here is derived from an EMBL/GenBank/DDBJ whole genome shotgun (WGS) entry which is preliminary data.</text>
</comment>
<dbReference type="NCBIfam" id="TIGR01203">
    <property type="entry name" value="HGPRTase"/>
    <property type="match status" value="1"/>
</dbReference>
<proteinExistence type="inferred from homology"/>
<evidence type="ECO:0000313" key="17">
    <source>
        <dbReference type="EMBL" id="MEE6186902.1"/>
    </source>
</evidence>
<dbReference type="InterPro" id="IPR000836">
    <property type="entry name" value="PRTase_dom"/>
</dbReference>
<comment type="pathway">
    <text evidence="3 15">Purine metabolism; IMP biosynthesis via salvage pathway; IMP from hypoxanthine: step 1/1.</text>
</comment>
<feature type="domain" description="Phosphoribosyltransferase" evidence="16">
    <location>
        <begin position="19"/>
        <end position="163"/>
    </location>
</feature>
<evidence type="ECO:0000259" key="16">
    <source>
        <dbReference type="Pfam" id="PF00156"/>
    </source>
</evidence>
<dbReference type="InterPro" id="IPR029057">
    <property type="entry name" value="PRTase-like"/>
</dbReference>
<keyword evidence="18" id="KW-1185">Reference proteome</keyword>
<protein>
    <recommendedName>
        <fullName evidence="5 15">Hypoxanthine phosphoribosyltransferase</fullName>
        <ecNumber evidence="5 15">2.4.2.8</ecNumber>
    </recommendedName>
</protein>
<comment type="subcellular location">
    <subcellularLocation>
        <location evidence="2 15">Cytoplasm</location>
    </subcellularLocation>
</comment>
<gene>
    <name evidence="17" type="primary">hpt</name>
    <name evidence="17" type="ORF">V2H41_06415</name>
</gene>
<evidence type="ECO:0000256" key="13">
    <source>
        <dbReference type="ARBA" id="ARBA00048811"/>
    </source>
</evidence>
<evidence type="ECO:0000256" key="1">
    <source>
        <dbReference type="ARBA" id="ARBA00001946"/>
    </source>
</evidence>
<evidence type="ECO:0000256" key="15">
    <source>
        <dbReference type="RuleBase" id="RU364099"/>
    </source>
</evidence>
<dbReference type="Gene3D" id="3.40.50.2020">
    <property type="match status" value="1"/>
</dbReference>
<keyword evidence="7 15" id="KW-0328">Glycosyltransferase</keyword>
<dbReference type="InterPro" id="IPR050408">
    <property type="entry name" value="HGPRT"/>
</dbReference>
<evidence type="ECO:0000313" key="18">
    <source>
        <dbReference type="Proteomes" id="UP001357452"/>
    </source>
</evidence>
<dbReference type="EC" id="2.4.2.8" evidence="5 15"/>
<keyword evidence="8 15" id="KW-0808">Transferase</keyword>
<keyword evidence="11 15" id="KW-0547">Nucleotide-binding</keyword>
<dbReference type="PANTHER" id="PTHR43340:SF1">
    <property type="entry name" value="HYPOXANTHINE PHOSPHORIBOSYLTRANSFERASE"/>
    <property type="match status" value="1"/>
</dbReference>
<evidence type="ECO:0000256" key="3">
    <source>
        <dbReference type="ARBA" id="ARBA00004669"/>
    </source>
</evidence>
<comment type="catalytic activity">
    <reaction evidence="13">
        <text>GMP + diphosphate = guanine + 5-phospho-alpha-D-ribose 1-diphosphate</text>
        <dbReference type="Rhea" id="RHEA:25424"/>
        <dbReference type="ChEBI" id="CHEBI:16235"/>
        <dbReference type="ChEBI" id="CHEBI:33019"/>
        <dbReference type="ChEBI" id="CHEBI:58017"/>
        <dbReference type="ChEBI" id="CHEBI:58115"/>
        <dbReference type="EC" id="2.4.2.8"/>
    </reaction>
    <physiologicalReaction direction="right-to-left" evidence="13">
        <dbReference type="Rhea" id="RHEA:25426"/>
    </physiologicalReaction>
</comment>
<keyword evidence="10 15" id="KW-0660">Purine salvage</keyword>
<organism evidence="17 18">
    <name type="scientific">Niabella digestorum</name>
    <dbReference type="NCBI Taxonomy" id="3117701"/>
    <lineage>
        <taxon>Bacteria</taxon>
        <taxon>Pseudomonadati</taxon>
        <taxon>Bacteroidota</taxon>
        <taxon>Chitinophagia</taxon>
        <taxon>Chitinophagales</taxon>
        <taxon>Chitinophagaceae</taxon>
        <taxon>Niabella</taxon>
    </lineage>
</organism>
<evidence type="ECO:0000256" key="2">
    <source>
        <dbReference type="ARBA" id="ARBA00004496"/>
    </source>
</evidence>
<name>A0ABU7RGK4_9BACT</name>
<dbReference type="Pfam" id="PF00156">
    <property type="entry name" value="Pribosyltran"/>
    <property type="match status" value="1"/>
</dbReference>
<evidence type="ECO:0000256" key="7">
    <source>
        <dbReference type="ARBA" id="ARBA00022676"/>
    </source>
</evidence>
<dbReference type="SUPFAM" id="SSF53271">
    <property type="entry name" value="PRTase-like"/>
    <property type="match status" value="1"/>
</dbReference>
<evidence type="ECO:0000256" key="6">
    <source>
        <dbReference type="ARBA" id="ARBA00022490"/>
    </source>
</evidence>
<comment type="similarity">
    <text evidence="4 15">Belongs to the purine/pyrimidine phosphoribosyltransferase family.</text>
</comment>
<evidence type="ECO:0000256" key="14">
    <source>
        <dbReference type="ARBA" id="ARBA00049402"/>
    </source>
</evidence>
<sequence length="178" mass="20412">METIQVHDKVFKPYITENQIQQRIKELAENINRDYAEQTVIFIAILNGSFMFASDFFKHLTIKSEISFIKLASYKGLKSSGTVTTAIGLDVDLHNKHVVVLEDIIDTGKTLHHFIPQLEHQHPASLKIVTLLHKAEMTQYPVQIDYTGFVIPNKFVVGYGLDYDGQGRNYRDIYQLVE</sequence>
<comment type="cofactor">
    <cofactor evidence="1 15">
        <name>Mg(2+)</name>
        <dbReference type="ChEBI" id="CHEBI:18420"/>
    </cofactor>
</comment>
<evidence type="ECO:0000256" key="11">
    <source>
        <dbReference type="ARBA" id="ARBA00022741"/>
    </source>
</evidence>
<evidence type="ECO:0000256" key="10">
    <source>
        <dbReference type="ARBA" id="ARBA00022726"/>
    </source>
</evidence>
<evidence type="ECO:0000256" key="4">
    <source>
        <dbReference type="ARBA" id="ARBA00008391"/>
    </source>
</evidence>
<evidence type="ECO:0000256" key="5">
    <source>
        <dbReference type="ARBA" id="ARBA00011895"/>
    </source>
</evidence>
<keyword evidence="6 15" id="KW-0963">Cytoplasm</keyword>
<keyword evidence="9 15" id="KW-0479">Metal-binding</keyword>
<evidence type="ECO:0000256" key="9">
    <source>
        <dbReference type="ARBA" id="ARBA00022723"/>
    </source>
</evidence>
<accession>A0ABU7RGK4</accession>
<keyword evidence="12 15" id="KW-0460">Magnesium</keyword>
<evidence type="ECO:0000256" key="8">
    <source>
        <dbReference type="ARBA" id="ARBA00022679"/>
    </source>
</evidence>
<dbReference type="Proteomes" id="UP001357452">
    <property type="component" value="Unassembled WGS sequence"/>
</dbReference>
<reference evidence="17 18" key="1">
    <citation type="submission" date="2024-01" db="EMBL/GenBank/DDBJ databases">
        <title>Niabella digestum sp. nov., isolated from waste digestion system.</title>
        <authorList>
            <person name="Zhang L."/>
        </authorList>
    </citation>
    <scope>NUCLEOTIDE SEQUENCE [LARGE SCALE GENOMIC DNA]</scope>
    <source>
        <strain evidence="17 18">A18</strain>
    </source>
</reference>
<dbReference type="GO" id="GO:0016757">
    <property type="term" value="F:glycosyltransferase activity"/>
    <property type="evidence" value="ECO:0007669"/>
    <property type="project" value="UniProtKB-KW"/>
</dbReference>